<dbReference type="InterPro" id="IPR037523">
    <property type="entry name" value="VOC_core"/>
</dbReference>
<evidence type="ECO:0000313" key="4">
    <source>
        <dbReference type="Proteomes" id="UP001597083"/>
    </source>
</evidence>
<dbReference type="InterPro" id="IPR004360">
    <property type="entry name" value="Glyas_Fos-R_dOase_dom"/>
</dbReference>
<organism evidence="3 4">
    <name type="scientific">Actinomadura adrarensis</name>
    <dbReference type="NCBI Taxonomy" id="1819600"/>
    <lineage>
        <taxon>Bacteria</taxon>
        <taxon>Bacillati</taxon>
        <taxon>Actinomycetota</taxon>
        <taxon>Actinomycetes</taxon>
        <taxon>Streptosporangiales</taxon>
        <taxon>Thermomonosporaceae</taxon>
        <taxon>Actinomadura</taxon>
    </lineage>
</organism>
<proteinExistence type="predicted"/>
<dbReference type="Pfam" id="PF00903">
    <property type="entry name" value="Glyoxalase"/>
    <property type="match status" value="1"/>
</dbReference>
<evidence type="ECO:0000259" key="2">
    <source>
        <dbReference type="PROSITE" id="PS51819"/>
    </source>
</evidence>
<feature type="domain" description="VOC" evidence="2">
    <location>
        <begin position="7"/>
        <end position="128"/>
    </location>
</feature>
<dbReference type="CDD" id="cd06587">
    <property type="entry name" value="VOC"/>
    <property type="match status" value="1"/>
</dbReference>
<reference evidence="4" key="1">
    <citation type="journal article" date="2019" name="Int. J. Syst. Evol. Microbiol.">
        <title>The Global Catalogue of Microorganisms (GCM) 10K type strain sequencing project: providing services to taxonomists for standard genome sequencing and annotation.</title>
        <authorList>
            <consortium name="The Broad Institute Genomics Platform"/>
            <consortium name="The Broad Institute Genome Sequencing Center for Infectious Disease"/>
            <person name="Wu L."/>
            <person name="Ma J."/>
        </authorList>
    </citation>
    <scope>NUCLEOTIDE SEQUENCE [LARGE SCALE GENOMIC DNA]</scope>
    <source>
        <strain evidence="4">JCM 31696</strain>
    </source>
</reference>
<evidence type="ECO:0000256" key="1">
    <source>
        <dbReference type="SAM" id="MobiDB-lite"/>
    </source>
</evidence>
<dbReference type="Proteomes" id="UP001597083">
    <property type="component" value="Unassembled WGS sequence"/>
</dbReference>
<dbReference type="Gene3D" id="3.10.180.10">
    <property type="entry name" value="2,3-Dihydroxybiphenyl 1,2-Dioxygenase, domain 1"/>
    <property type="match status" value="1"/>
</dbReference>
<keyword evidence="4" id="KW-1185">Reference proteome</keyword>
<dbReference type="EMBL" id="JBHTIR010002215">
    <property type="protein sequence ID" value="MFD0853497.1"/>
    <property type="molecule type" value="Genomic_DNA"/>
</dbReference>
<dbReference type="SUPFAM" id="SSF54593">
    <property type="entry name" value="Glyoxalase/Bleomycin resistance protein/Dihydroxybiphenyl dioxygenase"/>
    <property type="match status" value="1"/>
</dbReference>
<dbReference type="PROSITE" id="PS51819">
    <property type="entry name" value="VOC"/>
    <property type="match status" value="1"/>
</dbReference>
<feature type="compositionally biased region" description="Pro residues" evidence="1">
    <location>
        <begin position="145"/>
        <end position="154"/>
    </location>
</feature>
<comment type="caution">
    <text evidence="3">The sequence shown here is derived from an EMBL/GenBank/DDBJ whole genome shotgun (WGS) entry which is preliminary data.</text>
</comment>
<protein>
    <submittedName>
        <fullName evidence="3">VOC family protein</fullName>
    </submittedName>
</protein>
<name>A0ABW3CHM2_9ACTN</name>
<sequence length="154" mass="16790">MAPGLHGIHAVKLPVRDLAESRAWYERTFSFVVELEFPDADGTVRGVSGHLPGCGSTWFALRESPGHAAGVEGFNLVNLLVDDRTTLEDWTARLDELDVPHSPIVDATLGWIVVLNDPNGIEIHLYTEQRHHIDQSGRPGYGRTAPPPAPGAEP</sequence>
<evidence type="ECO:0000313" key="3">
    <source>
        <dbReference type="EMBL" id="MFD0853497.1"/>
    </source>
</evidence>
<gene>
    <name evidence="3" type="ORF">ACFQ07_14765</name>
</gene>
<dbReference type="InterPro" id="IPR029068">
    <property type="entry name" value="Glyas_Bleomycin-R_OHBP_Dase"/>
</dbReference>
<accession>A0ABW3CHM2</accession>
<feature type="region of interest" description="Disordered" evidence="1">
    <location>
        <begin position="132"/>
        <end position="154"/>
    </location>
</feature>